<dbReference type="PANTHER" id="PTHR48111">
    <property type="entry name" value="REGULATOR OF RPOS"/>
    <property type="match status" value="1"/>
</dbReference>
<dbReference type="InterPro" id="IPR011006">
    <property type="entry name" value="CheY-like_superfamily"/>
</dbReference>
<dbReference type="GO" id="GO:0006355">
    <property type="term" value="P:regulation of DNA-templated transcription"/>
    <property type="evidence" value="ECO:0007669"/>
    <property type="project" value="InterPro"/>
</dbReference>
<dbReference type="InterPro" id="IPR001867">
    <property type="entry name" value="OmpR/PhoB-type_DNA-bd"/>
</dbReference>
<keyword evidence="5" id="KW-0804">Transcription</keyword>
<dbReference type="PROSITE" id="PS50110">
    <property type="entry name" value="RESPONSE_REGULATORY"/>
    <property type="match status" value="1"/>
</dbReference>
<evidence type="ECO:0000256" key="5">
    <source>
        <dbReference type="ARBA" id="ARBA00023163"/>
    </source>
</evidence>
<evidence type="ECO:0000259" key="8">
    <source>
        <dbReference type="PROSITE" id="PS50110"/>
    </source>
</evidence>
<name>A0A6F8VC26_9PROT</name>
<feature type="DNA-binding region" description="OmpR/PhoB-type" evidence="7">
    <location>
        <begin position="124"/>
        <end position="218"/>
    </location>
</feature>
<dbReference type="Proteomes" id="UP000502260">
    <property type="component" value="Chromosome"/>
</dbReference>
<dbReference type="GO" id="GO:0032993">
    <property type="term" value="C:protein-DNA complex"/>
    <property type="evidence" value="ECO:0007669"/>
    <property type="project" value="TreeGrafter"/>
</dbReference>
<dbReference type="Gene3D" id="3.40.50.2300">
    <property type="match status" value="1"/>
</dbReference>
<keyword evidence="4 7" id="KW-0238">DNA-binding</keyword>
<keyword evidence="11" id="KW-1185">Reference proteome</keyword>
<dbReference type="AlphaFoldDB" id="A0A6F8VC26"/>
<dbReference type="GO" id="GO:0000976">
    <property type="term" value="F:transcription cis-regulatory region binding"/>
    <property type="evidence" value="ECO:0007669"/>
    <property type="project" value="TreeGrafter"/>
</dbReference>
<keyword evidence="3" id="KW-0805">Transcription regulation</keyword>
<evidence type="ECO:0000259" key="9">
    <source>
        <dbReference type="PROSITE" id="PS51755"/>
    </source>
</evidence>
<dbReference type="InterPro" id="IPR036388">
    <property type="entry name" value="WH-like_DNA-bd_sf"/>
</dbReference>
<dbReference type="CDD" id="cd00383">
    <property type="entry name" value="trans_reg_C"/>
    <property type="match status" value="1"/>
</dbReference>
<evidence type="ECO:0000256" key="7">
    <source>
        <dbReference type="PROSITE-ProRule" id="PRU01091"/>
    </source>
</evidence>
<dbReference type="GO" id="GO:0005829">
    <property type="term" value="C:cytosol"/>
    <property type="evidence" value="ECO:0007669"/>
    <property type="project" value="TreeGrafter"/>
</dbReference>
<gene>
    <name evidence="10" type="ORF">SKTS_17660</name>
</gene>
<dbReference type="PANTHER" id="PTHR48111:SF67">
    <property type="entry name" value="TRANSCRIPTIONAL REGULATORY PROTEIN TCTD"/>
    <property type="match status" value="1"/>
</dbReference>
<dbReference type="Pfam" id="PF00486">
    <property type="entry name" value="Trans_reg_C"/>
    <property type="match status" value="1"/>
</dbReference>
<organism evidence="10 11">
    <name type="scientific">Sulfurimicrobium lacus</name>
    <dbReference type="NCBI Taxonomy" id="2715678"/>
    <lineage>
        <taxon>Bacteria</taxon>
        <taxon>Pseudomonadati</taxon>
        <taxon>Pseudomonadota</taxon>
        <taxon>Betaproteobacteria</taxon>
        <taxon>Nitrosomonadales</taxon>
        <taxon>Sulfuricellaceae</taxon>
        <taxon>Sulfurimicrobium</taxon>
    </lineage>
</organism>
<evidence type="ECO:0000313" key="10">
    <source>
        <dbReference type="EMBL" id="BCB26880.1"/>
    </source>
</evidence>
<keyword evidence="1 6" id="KW-0597">Phosphoprotein</keyword>
<dbReference type="Gene3D" id="6.10.250.690">
    <property type="match status" value="1"/>
</dbReference>
<dbReference type="GO" id="GO:0000156">
    <property type="term" value="F:phosphorelay response regulator activity"/>
    <property type="evidence" value="ECO:0007669"/>
    <property type="project" value="TreeGrafter"/>
</dbReference>
<dbReference type="SMART" id="SM00448">
    <property type="entry name" value="REC"/>
    <property type="match status" value="1"/>
</dbReference>
<evidence type="ECO:0000313" key="11">
    <source>
        <dbReference type="Proteomes" id="UP000502260"/>
    </source>
</evidence>
<dbReference type="InterPro" id="IPR001789">
    <property type="entry name" value="Sig_transdc_resp-reg_receiver"/>
</dbReference>
<dbReference type="SMART" id="SM00862">
    <property type="entry name" value="Trans_reg_C"/>
    <property type="match status" value="1"/>
</dbReference>
<dbReference type="FunFam" id="3.40.50.2300:FF:000002">
    <property type="entry name" value="DNA-binding response regulator PhoP"/>
    <property type="match status" value="1"/>
</dbReference>
<feature type="modified residue" description="4-aspartylphosphate" evidence="6">
    <location>
        <position position="51"/>
    </location>
</feature>
<evidence type="ECO:0000256" key="3">
    <source>
        <dbReference type="ARBA" id="ARBA00023015"/>
    </source>
</evidence>
<dbReference type="Pfam" id="PF00072">
    <property type="entry name" value="Response_reg"/>
    <property type="match status" value="1"/>
</dbReference>
<evidence type="ECO:0000256" key="1">
    <source>
        <dbReference type="ARBA" id="ARBA00022553"/>
    </source>
</evidence>
<feature type="domain" description="OmpR/PhoB-type" evidence="9">
    <location>
        <begin position="124"/>
        <end position="218"/>
    </location>
</feature>
<dbReference type="SUPFAM" id="SSF52172">
    <property type="entry name" value="CheY-like"/>
    <property type="match status" value="1"/>
</dbReference>
<dbReference type="KEGG" id="slac:SKTS_17660"/>
<feature type="domain" description="Response regulatory" evidence="8">
    <location>
        <begin position="2"/>
        <end position="116"/>
    </location>
</feature>
<keyword evidence="2" id="KW-0902">Two-component regulatory system</keyword>
<evidence type="ECO:0000256" key="6">
    <source>
        <dbReference type="PROSITE-ProRule" id="PRU00169"/>
    </source>
</evidence>
<dbReference type="EMBL" id="AP022853">
    <property type="protein sequence ID" value="BCB26880.1"/>
    <property type="molecule type" value="Genomic_DNA"/>
</dbReference>
<proteinExistence type="predicted"/>
<evidence type="ECO:0000256" key="4">
    <source>
        <dbReference type="ARBA" id="ARBA00023125"/>
    </source>
</evidence>
<protein>
    <submittedName>
        <fullName evidence="10">DNA-binding response regulator</fullName>
    </submittedName>
</protein>
<sequence>MRLLLVEDDRMIGESVRKGLRQERFAVDWVQDGRAAELLLQSEDFDLLLLDLGLPRKEGLDVLRTLRERNNPIPVLILTARDAVADRVRGLNAGADDYLVKPFDFDELVARIHALLRRQAGRADPLIRYGTLVLNPITHETLLDGRPLTLSARELALLEAFVARPGAVFSVASLQQKMYGLDDDVGSNTVEVYIHALRKKLGPDFIRNVRGVGYMVPKIP</sequence>
<evidence type="ECO:0000256" key="2">
    <source>
        <dbReference type="ARBA" id="ARBA00023012"/>
    </source>
</evidence>
<dbReference type="PROSITE" id="PS51755">
    <property type="entry name" value="OMPR_PHOB"/>
    <property type="match status" value="1"/>
</dbReference>
<dbReference type="Gene3D" id="1.10.10.10">
    <property type="entry name" value="Winged helix-like DNA-binding domain superfamily/Winged helix DNA-binding domain"/>
    <property type="match status" value="1"/>
</dbReference>
<accession>A0A6F8VC26</accession>
<reference evidence="11" key="1">
    <citation type="submission" date="2020-03" db="EMBL/GenBank/DDBJ databases">
        <title>Complete genome sequence of sulfur-oxidizing bacterium skT11.</title>
        <authorList>
            <person name="Kanda M."/>
            <person name="Kojima H."/>
            <person name="Fukui M."/>
        </authorList>
    </citation>
    <scope>NUCLEOTIDE SEQUENCE [LARGE SCALE GENOMIC DNA]</scope>
    <source>
        <strain evidence="11">skT11</strain>
    </source>
</reference>
<dbReference type="CDD" id="cd17624">
    <property type="entry name" value="REC_OmpR_PmrA-like"/>
    <property type="match status" value="1"/>
</dbReference>
<dbReference type="InterPro" id="IPR039420">
    <property type="entry name" value="WalR-like"/>
</dbReference>
<dbReference type="RefSeq" id="WP_173063488.1">
    <property type="nucleotide sequence ID" value="NZ_AP022853.1"/>
</dbReference>